<proteinExistence type="predicted"/>
<comment type="caution">
    <text evidence="1">The sequence shown here is derived from an EMBL/GenBank/DDBJ whole genome shotgun (WGS) entry which is preliminary data.</text>
</comment>
<gene>
    <name evidence="1" type="ORF">K488DRAFT_86170</name>
</gene>
<evidence type="ECO:0000313" key="1">
    <source>
        <dbReference type="EMBL" id="KAI0032137.1"/>
    </source>
</evidence>
<organism evidence="1 2">
    <name type="scientific">Vararia minispora EC-137</name>
    <dbReference type="NCBI Taxonomy" id="1314806"/>
    <lineage>
        <taxon>Eukaryota</taxon>
        <taxon>Fungi</taxon>
        <taxon>Dikarya</taxon>
        <taxon>Basidiomycota</taxon>
        <taxon>Agaricomycotina</taxon>
        <taxon>Agaricomycetes</taxon>
        <taxon>Russulales</taxon>
        <taxon>Lachnocladiaceae</taxon>
        <taxon>Vararia</taxon>
    </lineage>
</organism>
<evidence type="ECO:0000313" key="2">
    <source>
        <dbReference type="Proteomes" id="UP000814128"/>
    </source>
</evidence>
<protein>
    <submittedName>
        <fullName evidence="1">Uncharacterized protein</fullName>
    </submittedName>
</protein>
<dbReference type="EMBL" id="MU273556">
    <property type="protein sequence ID" value="KAI0032137.1"/>
    <property type="molecule type" value="Genomic_DNA"/>
</dbReference>
<accession>A0ACB8QKE0</accession>
<keyword evidence="2" id="KW-1185">Reference proteome</keyword>
<sequence length="187" mass="21103">MTRNRATADHVLTVLRAEYYAQRASSPGTLLITEATLTPEKALGQQNAPGTRNQADFGNSGGKRDQGWLRWRRGTRRKRVLIGPVLDMNSNERTHESSIENRIRLTDEVMDPVVAAVDVERARIRLSPWKMGTLNPAQTHETLVKKSHSKHPDLAYIHVIEPDKYGLMITALKVERNNAFADTVWVP</sequence>
<dbReference type="Proteomes" id="UP000814128">
    <property type="component" value="Unassembled WGS sequence"/>
</dbReference>
<name>A0ACB8QKE0_9AGAM</name>
<reference evidence="1" key="1">
    <citation type="submission" date="2021-02" db="EMBL/GenBank/DDBJ databases">
        <authorList>
            <consortium name="DOE Joint Genome Institute"/>
            <person name="Ahrendt S."/>
            <person name="Looney B.P."/>
            <person name="Miyauchi S."/>
            <person name="Morin E."/>
            <person name="Drula E."/>
            <person name="Courty P.E."/>
            <person name="Chicoki N."/>
            <person name="Fauchery L."/>
            <person name="Kohler A."/>
            <person name="Kuo A."/>
            <person name="Labutti K."/>
            <person name="Pangilinan J."/>
            <person name="Lipzen A."/>
            <person name="Riley R."/>
            <person name="Andreopoulos W."/>
            <person name="He G."/>
            <person name="Johnson J."/>
            <person name="Barry K.W."/>
            <person name="Grigoriev I.V."/>
            <person name="Nagy L."/>
            <person name="Hibbett D."/>
            <person name="Henrissat B."/>
            <person name="Matheny P.B."/>
            <person name="Labbe J."/>
            <person name="Martin F."/>
        </authorList>
    </citation>
    <scope>NUCLEOTIDE SEQUENCE</scope>
    <source>
        <strain evidence="1">EC-137</strain>
    </source>
</reference>
<reference evidence="1" key="2">
    <citation type="journal article" date="2022" name="New Phytol.">
        <title>Evolutionary transition to the ectomycorrhizal habit in the genomes of a hyperdiverse lineage of mushroom-forming fungi.</title>
        <authorList>
            <person name="Looney B."/>
            <person name="Miyauchi S."/>
            <person name="Morin E."/>
            <person name="Drula E."/>
            <person name="Courty P.E."/>
            <person name="Kohler A."/>
            <person name="Kuo A."/>
            <person name="LaButti K."/>
            <person name="Pangilinan J."/>
            <person name="Lipzen A."/>
            <person name="Riley R."/>
            <person name="Andreopoulos W."/>
            <person name="He G."/>
            <person name="Johnson J."/>
            <person name="Nolan M."/>
            <person name="Tritt A."/>
            <person name="Barry K.W."/>
            <person name="Grigoriev I.V."/>
            <person name="Nagy L.G."/>
            <person name="Hibbett D."/>
            <person name="Henrissat B."/>
            <person name="Matheny P.B."/>
            <person name="Labbe J."/>
            <person name="Martin F.M."/>
        </authorList>
    </citation>
    <scope>NUCLEOTIDE SEQUENCE</scope>
    <source>
        <strain evidence="1">EC-137</strain>
    </source>
</reference>